<name>A0A1R1Y0G1_9FUNG</name>
<evidence type="ECO:0000313" key="3">
    <source>
        <dbReference type="Proteomes" id="UP000187283"/>
    </source>
</evidence>
<dbReference type="AlphaFoldDB" id="A0A1R1Y0G1"/>
<dbReference type="EMBL" id="LSSN01004735">
    <property type="protein sequence ID" value="OMJ11022.1"/>
    <property type="molecule type" value="Genomic_DNA"/>
</dbReference>
<evidence type="ECO:0000313" key="2">
    <source>
        <dbReference type="EMBL" id="OMJ20355.1"/>
    </source>
</evidence>
<dbReference type="Proteomes" id="UP000187283">
    <property type="component" value="Unassembled WGS sequence"/>
</dbReference>
<sequence length="554" mass="63893">MFSKDPNLDIPVILKFSQTKSDLESFIAPVVVVYSHEFFSSISPFFNGVIQSGFSECQLIQINKIVNPELAELCPFIVGRWCYSVTLQDFIADDFIKIVRATCLLLSLDFSKTCSMKKLEISLSRKVCIGDLVIFWTINRPREQNIYDFETTSHMDELNTFIDYSLSSCYSLVDDEIEINCKCNLDQLLDSPPIYWVRTFAICSKYLAEALCDLCCIHLLNMLDNVHDYANTIPTNTDTSIYYPAANSISSFNINTLENGIYKSFPNYTDGLINSYWRNLPDLLWIPFFYSIVCSISSTSCSDSSDSRINNPSISDLFSSVASRSLSSNNNNLCFPNYFEKIYKFDYDFPEVSYNYENLKVRKYSNKRFFKLERQNSSSDTEYPFSRSQISQSKDKFLNIYQRGIEFNSIDNLEDVDTVPHESKIHVAESSIRLVISSSGLLRFASGISYQLFNYIFSAITSKKSLNNLQNSENINEFLVKLYNKIAFDRMFIPDVIQTSENNSGGSEEKPSAVQIPDEYFELKDFLELIDFDCSVWECFEKDIIYEYNKQFDQ</sequence>
<evidence type="ECO:0000313" key="1">
    <source>
        <dbReference type="EMBL" id="OMJ11022.1"/>
    </source>
</evidence>
<organism evidence="2 3">
    <name type="scientific">Smittium culicis</name>
    <dbReference type="NCBI Taxonomy" id="133412"/>
    <lineage>
        <taxon>Eukaryota</taxon>
        <taxon>Fungi</taxon>
        <taxon>Fungi incertae sedis</taxon>
        <taxon>Zoopagomycota</taxon>
        <taxon>Kickxellomycotina</taxon>
        <taxon>Harpellomycetes</taxon>
        <taxon>Harpellales</taxon>
        <taxon>Legeriomycetaceae</taxon>
        <taxon>Smittium</taxon>
    </lineage>
</organism>
<dbReference type="EMBL" id="LSSN01001262">
    <property type="protein sequence ID" value="OMJ20355.1"/>
    <property type="molecule type" value="Genomic_DNA"/>
</dbReference>
<accession>A0A1R1Y0G1</accession>
<proteinExistence type="predicted"/>
<comment type="caution">
    <text evidence="2">The sequence shown here is derived from an EMBL/GenBank/DDBJ whole genome shotgun (WGS) entry which is preliminary data.</text>
</comment>
<protein>
    <submittedName>
        <fullName evidence="2">Uncharacterized protein</fullName>
    </submittedName>
</protein>
<dbReference type="OrthoDB" id="5643102at2759"/>
<keyword evidence="3" id="KW-1185">Reference proteome</keyword>
<reference evidence="2 3" key="1">
    <citation type="submission" date="2017-01" db="EMBL/GenBank/DDBJ databases">
        <authorList>
            <person name="Mah S.A."/>
            <person name="Swanson W.J."/>
            <person name="Moy G.W."/>
            <person name="Vacquier V.D."/>
        </authorList>
    </citation>
    <scope>NUCLEOTIDE SEQUENCE [LARGE SCALE GENOMIC DNA]</scope>
    <source>
        <strain evidence="2 3">GSMNP</strain>
    </source>
</reference>
<gene>
    <name evidence="2" type="ORF">AYI70_g4163</name>
    <name evidence="1" type="ORF">AYI70_g9961</name>
</gene>